<evidence type="ECO:0000256" key="4">
    <source>
        <dbReference type="ARBA" id="ARBA00023002"/>
    </source>
</evidence>
<dbReference type="NCBIfam" id="NF005510">
    <property type="entry name" value="PRK07121.1-3"/>
    <property type="match status" value="1"/>
</dbReference>
<dbReference type="InterPro" id="IPR036188">
    <property type="entry name" value="FAD/NAD-bd_sf"/>
</dbReference>
<dbReference type="InterPro" id="IPR050315">
    <property type="entry name" value="FAD-oxidoreductase_2"/>
</dbReference>
<name>A0ABP4BY22_9ACTN</name>
<proteinExistence type="predicted"/>
<dbReference type="EMBL" id="BAAAHH010000018">
    <property type="protein sequence ID" value="GAA0956971.1"/>
    <property type="molecule type" value="Genomic_DNA"/>
</dbReference>
<dbReference type="SUPFAM" id="SSF56425">
    <property type="entry name" value="Succinate dehydrogenase/fumarate reductase flavoprotein, catalytic domain"/>
    <property type="match status" value="1"/>
</dbReference>
<accession>A0ABP4BY22</accession>
<keyword evidence="4" id="KW-0560">Oxidoreductase</keyword>
<evidence type="ECO:0000313" key="7">
    <source>
        <dbReference type="Proteomes" id="UP001500665"/>
    </source>
</evidence>
<organism evidence="6 7">
    <name type="scientific">Actinocorallia libanotica</name>
    <dbReference type="NCBI Taxonomy" id="46162"/>
    <lineage>
        <taxon>Bacteria</taxon>
        <taxon>Bacillati</taxon>
        <taxon>Actinomycetota</taxon>
        <taxon>Actinomycetes</taxon>
        <taxon>Streptosporangiales</taxon>
        <taxon>Thermomonosporaceae</taxon>
        <taxon>Actinocorallia</taxon>
    </lineage>
</organism>
<evidence type="ECO:0000256" key="3">
    <source>
        <dbReference type="ARBA" id="ARBA00022827"/>
    </source>
</evidence>
<keyword evidence="3" id="KW-0274">FAD</keyword>
<evidence type="ECO:0000256" key="1">
    <source>
        <dbReference type="ARBA" id="ARBA00001974"/>
    </source>
</evidence>
<keyword evidence="2" id="KW-0285">Flavoprotein</keyword>
<comment type="caution">
    <text evidence="6">The sequence shown here is derived from an EMBL/GenBank/DDBJ whole genome shotgun (WGS) entry which is preliminary data.</text>
</comment>
<dbReference type="PANTHER" id="PTHR43400:SF10">
    <property type="entry name" value="3-OXOSTEROID 1-DEHYDROGENASE"/>
    <property type="match status" value="1"/>
</dbReference>
<gene>
    <name evidence="6" type="ORF">GCM10009550_43650</name>
</gene>
<evidence type="ECO:0000313" key="6">
    <source>
        <dbReference type="EMBL" id="GAA0956971.1"/>
    </source>
</evidence>
<dbReference type="Gene3D" id="3.50.50.60">
    <property type="entry name" value="FAD/NAD(P)-binding domain"/>
    <property type="match status" value="1"/>
</dbReference>
<dbReference type="SUPFAM" id="SSF51905">
    <property type="entry name" value="FAD/NAD(P)-binding domain"/>
    <property type="match status" value="1"/>
</dbReference>
<keyword evidence="7" id="KW-1185">Reference proteome</keyword>
<evidence type="ECO:0000256" key="2">
    <source>
        <dbReference type="ARBA" id="ARBA00022630"/>
    </source>
</evidence>
<comment type="cofactor">
    <cofactor evidence="1">
        <name>FAD</name>
        <dbReference type="ChEBI" id="CHEBI:57692"/>
    </cofactor>
</comment>
<dbReference type="InterPro" id="IPR027477">
    <property type="entry name" value="Succ_DH/fumarate_Rdtase_cat_sf"/>
</dbReference>
<dbReference type="Gene3D" id="3.90.700.10">
    <property type="entry name" value="Succinate dehydrogenase/fumarate reductase flavoprotein, catalytic domain"/>
    <property type="match status" value="1"/>
</dbReference>
<dbReference type="Proteomes" id="UP001500665">
    <property type="component" value="Unassembled WGS sequence"/>
</dbReference>
<dbReference type="PANTHER" id="PTHR43400">
    <property type="entry name" value="FUMARATE REDUCTASE"/>
    <property type="match status" value="1"/>
</dbReference>
<dbReference type="RefSeq" id="WP_344242746.1">
    <property type="nucleotide sequence ID" value="NZ_BAAAHH010000018.1"/>
</dbReference>
<sequence>MTNDHAETPPSGLRIPAEPVPLSEVARFDHETDVLVVGFGCAGAAAAREAAAAGADVLVLERFSGPGGSTAQSGGEVYLGGGTRVQKACGFDDTPEDMYAYLHAALGPHVDEEKLRLYCEGGVEHFEWFRACGVPFQESLYGEPGWMAPTKDGLMWLGENAWPYDTLARPVPRGHRPPVEGFAGGLLMERLAAAATAAGARAHTDTRASALVVDASGRVAGVVARRFGEEVHYRARKGVVLTTGGFVDDEEMVSHHAPLLSGHGKVSDGGDDGSGIRMACALGAATRRMASVEAALIVMPEAACRGMLVNALGQRFINEDVYPGLFSHAALHQPAPWWVILDEEGFAAYSARNPTAMPPDHVAETLAELEEELGIPAGALETTVTTYNRHAALGEDALFHKNPKWLRELKAPFAAIDPRVLARLAENRREATGISGFTLGGLHTTVDGEVLHVTGRPIPGLYAAGRASAGIHGDGYVSGTSIGDGTFFGRRAGRAAAG</sequence>
<evidence type="ECO:0000259" key="5">
    <source>
        <dbReference type="Pfam" id="PF00890"/>
    </source>
</evidence>
<reference evidence="7" key="1">
    <citation type="journal article" date="2019" name="Int. J. Syst. Evol. Microbiol.">
        <title>The Global Catalogue of Microorganisms (GCM) 10K type strain sequencing project: providing services to taxonomists for standard genome sequencing and annotation.</title>
        <authorList>
            <consortium name="The Broad Institute Genomics Platform"/>
            <consortium name="The Broad Institute Genome Sequencing Center for Infectious Disease"/>
            <person name="Wu L."/>
            <person name="Ma J."/>
        </authorList>
    </citation>
    <scope>NUCLEOTIDE SEQUENCE [LARGE SCALE GENOMIC DNA]</scope>
    <source>
        <strain evidence="7">JCM 10696</strain>
    </source>
</reference>
<protein>
    <submittedName>
        <fullName evidence="6">FAD-binding protein</fullName>
    </submittedName>
</protein>
<feature type="domain" description="FAD-dependent oxidoreductase 2 FAD-binding" evidence="5">
    <location>
        <begin position="33"/>
        <end position="473"/>
    </location>
</feature>
<dbReference type="Pfam" id="PF00890">
    <property type="entry name" value="FAD_binding_2"/>
    <property type="match status" value="1"/>
</dbReference>
<dbReference type="InterPro" id="IPR003953">
    <property type="entry name" value="FAD-dep_OxRdtase_2_FAD-bd"/>
</dbReference>